<keyword evidence="4 9" id="KW-0812">Transmembrane</keyword>
<gene>
    <name evidence="9" type="primary">psaK</name>
    <name evidence="10" type="ordered locus">Sta7437_1833</name>
</gene>
<dbReference type="HAMAP" id="MF_00474">
    <property type="entry name" value="PSI_PsaK"/>
    <property type="match status" value="1"/>
</dbReference>
<accession>K9XTI3</accession>
<evidence type="ECO:0000256" key="3">
    <source>
        <dbReference type="ARBA" id="ARBA00022531"/>
    </source>
</evidence>
<dbReference type="NCBIfam" id="TIGR03049">
    <property type="entry name" value="PS_I_psaK"/>
    <property type="match status" value="1"/>
</dbReference>
<dbReference type="SUPFAM" id="SSF81563">
    <property type="entry name" value="Photosystem I reaction center subunit X, PsaK"/>
    <property type="match status" value="1"/>
</dbReference>
<evidence type="ECO:0000256" key="1">
    <source>
        <dbReference type="ARBA" id="ARBA00004141"/>
    </source>
</evidence>
<dbReference type="OrthoDB" id="561382at2"/>
<dbReference type="InterPro" id="IPR037101">
    <property type="entry name" value="PSI_PsaK_bact"/>
</dbReference>
<dbReference type="InterPro" id="IPR000549">
    <property type="entry name" value="PSI_PsaG/PsaK"/>
</dbReference>
<dbReference type="GO" id="GO:0031676">
    <property type="term" value="C:plasma membrane-derived thylakoid membrane"/>
    <property type="evidence" value="ECO:0007669"/>
    <property type="project" value="UniProtKB-SubCell"/>
</dbReference>
<sequence>MVYSTLLAAAYVPSTVAWNPKVAIVMIVCNIIAIAIGKFTIQKPNSGPSLPSPELFGGLGVPALLATTSFGHVLGAGVILGLANAGAL</sequence>
<keyword evidence="7 9" id="KW-0793">Thylakoid</keyword>
<dbReference type="AlphaFoldDB" id="K9XTI3"/>
<dbReference type="KEGG" id="scs:Sta7437_1833"/>
<keyword evidence="8 9" id="KW-0472">Membrane</keyword>
<evidence type="ECO:0000256" key="4">
    <source>
        <dbReference type="ARBA" id="ARBA00022692"/>
    </source>
</evidence>
<evidence type="ECO:0000313" key="11">
    <source>
        <dbReference type="Proteomes" id="UP000010473"/>
    </source>
</evidence>
<comment type="similarity">
    <text evidence="2 9">Belongs to the PsaG/PsaK family.</text>
</comment>
<dbReference type="EMBL" id="CP003653">
    <property type="protein sequence ID" value="AFZ35391.1"/>
    <property type="molecule type" value="Genomic_DNA"/>
</dbReference>
<reference evidence="11" key="1">
    <citation type="journal article" date="2013" name="Proc. Natl. Acad. Sci. U.S.A.">
        <title>Improving the coverage of the cyanobacterial phylum using diversity-driven genome sequencing.</title>
        <authorList>
            <person name="Shih P.M."/>
            <person name="Wu D."/>
            <person name="Latifi A."/>
            <person name="Axen S.D."/>
            <person name="Fewer D.P."/>
            <person name="Talla E."/>
            <person name="Calteau A."/>
            <person name="Cai F."/>
            <person name="Tandeau de Marsac N."/>
            <person name="Rippka R."/>
            <person name="Herdman M."/>
            <person name="Sivonen K."/>
            <person name="Coursin T."/>
            <person name="Laurent T."/>
            <person name="Goodwin L."/>
            <person name="Nolan M."/>
            <person name="Davenport K.W."/>
            <person name="Han C.S."/>
            <person name="Rubin E.M."/>
            <person name="Eisen J.A."/>
            <person name="Woyke T."/>
            <person name="Gugger M."/>
            <person name="Kerfeld C.A."/>
        </authorList>
    </citation>
    <scope>NUCLEOTIDE SEQUENCE [LARGE SCALE GENOMIC DNA]</scope>
    <source>
        <strain evidence="11">ATCC 29371 / PCC 7437</strain>
    </source>
</reference>
<dbReference type="RefSeq" id="WP_015193062.1">
    <property type="nucleotide sequence ID" value="NC_019748.1"/>
</dbReference>
<dbReference type="GO" id="GO:0009522">
    <property type="term" value="C:photosystem I"/>
    <property type="evidence" value="ECO:0007669"/>
    <property type="project" value="UniProtKB-KW"/>
</dbReference>
<organism evidence="10 11">
    <name type="scientific">Stanieria cyanosphaera (strain ATCC 29371 / PCC 7437)</name>
    <dbReference type="NCBI Taxonomy" id="111780"/>
    <lineage>
        <taxon>Bacteria</taxon>
        <taxon>Bacillati</taxon>
        <taxon>Cyanobacteriota</taxon>
        <taxon>Cyanophyceae</taxon>
        <taxon>Pleurocapsales</taxon>
        <taxon>Dermocarpellaceae</taxon>
        <taxon>Stanieria</taxon>
    </lineage>
</organism>
<dbReference type="PATRIC" id="fig|111780.3.peg.1916"/>
<keyword evidence="3 9" id="KW-0602">Photosynthesis</keyword>
<evidence type="ECO:0000256" key="7">
    <source>
        <dbReference type="ARBA" id="ARBA00023078"/>
    </source>
</evidence>
<feature type="transmembrane region" description="Helical" evidence="9">
    <location>
        <begin position="61"/>
        <end position="83"/>
    </location>
</feature>
<feature type="transmembrane region" description="Helical" evidence="9">
    <location>
        <begin position="22"/>
        <end position="41"/>
    </location>
</feature>
<keyword evidence="5 9" id="KW-0603">Photosystem I</keyword>
<keyword evidence="11" id="KW-1185">Reference proteome</keyword>
<evidence type="ECO:0000256" key="6">
    <source>
        <dbReference type="ARBA" id="ARBA00022989"/>
    </source>
</evidence>
<evidence type="ECO:0000256" key="9">
    <source>
        <dbReference type="HAMAP-Rule" id="MF_00474"/>
    </source>
</evidence>
<dbReference type="GO" id="GO:0015979">
    <property type="term" value="P:photosynthesis"/>
    <property type="evidence" value="ECO:0007669"/>
    <property type="project" value="UniProtKB-UniRule"/>
</dbReference>
<keyword evidence="6 9" id="KW-1133">Transmembrane helix</keyword>
<dbReference type="HOGENOM" id="CLU_160496_1_0_3"/>
<evidence type="ECO:0000256" key="8">
    <source>
        <dbReference type="ARBA" id="ARBA00023136"/>
    </source>
</evidence>
<dbReference type="InterPro" id="IPR035982">
    <property type="entry name" value="PSI_centre_PsaK_sf"/>
</dbReference>
<evidence type="ECO:0000256" key="2">
    <source>
        <dbReference type="ARBA" id="ARBA00006458"/>
    </source>
</evidence>
<proteinExistence type="inferred from homology"/>
<protein>
    <recommendedName>
        <fullName evidence="9">Photosystem I reaction center subunit PsaK</fullName>
    </recommendedName>
    <alternativeName>
        <fullName evidence="9">Photosystem I subunit X</fullName>
    </alternativeName>
</protein>
<dbReference type="STRING" id="111780.Sta7437_1833"/>
<name>K9XTI3_STAC7</name>
<comment type="subcellular location">
    <subcellularLocation>
        <location evidence="9">Cellular thylakoid membrane</location>
        <topology evidence="9">Multi-pass membrane protein</topology>
    </subcellularLocation>
    <subcellularLocation>
        <location evidence="1">Membrane</location>
        <topology evidence="1">Multi-pass membrane protein</topology>
    </subcellularLocation>
</comment>
<dbReference type="InterPro" id="IPR017492">
    <property type="entry name" value="PSI_PsaK"/>
</dbReference>
<dbReference type="Proteomes" id="UP000010473">
    <property type="component" value="Chromosome"/>
</dbReference>
<evidence type="ECO:0000256" key="5">
    <source>
        <dbReference type="ARBA" id="ARBA00022836"/>
    </source>
</evidence>
<dbReference type="Pfam" id="PF01241">
    <property type="entry name" value="PSI_PSAK"/>
    <property type="match status" value="1"/>
</dbReference>
<dbReference type="eggNOG" id="ENOG5032YIH">
    <property type="taxonomic scope" value="Bacteria"/>
</dbReference>
<dbReference type="Gene3D" id="1.20.860.20">
    <property type="entry name" value="Photosystem I PsaK, reaction centre"/>
    <property type="match status" value="1"/>
</dbReference>
<evidence type="ECO:0000313" key="10">
    <source>
        <dbReference type="EMBL" id="AFZ35391.1"/>
    </source>
</evidence>